<protein>
    <submittedName>
        <fullName evidence="1">Uncharacterized protein</fullName>
    </submittedName>
</protein>
<sequence>MVRPAYLGAIGWGIPRNRYSDVDEPSQDSFSRVTVRPQIRGATINFEDIAFHSLQDLQPPSYVPRCVRACRVTIDFKKKDAECKKGISYVVWRGTCKENFDKGPEMEKSQVLGCDNYHMFWEGNLSTSGTGGLKRHLVLEKKAYGDYYKFGVYGCDKGPFRHSAVCLPPENTCSGVLVGSRSGG</sequence>
<name>A0ABQ8QY75_FUSEQ</name>
<dbReference type="EMBL" id="JAOQBH010000027">
    <property type="protein sequence ID" value="KAJ4115358.1"/>
    <property type="molecule type" value="Genomic_DNA"/>
</dbReference>
<organism evidence="1 2">
    <name type="scientific">Fusarium equiseti</name>
    <name type="common">Fusarium scirpi</name>
    <dbReference type="NCBI Taxonomy" id="61235"/>
    <lineage>
        <taxon>Eukaryota</taxon>
        <taxon>Fungi</taxon>
        <taxon>Dikarya</taxon>
        <taxon>Ascomycota</taxon>
        <taxon>Pezizomycotina</taxon>
        <taxon>Sordariomycetes</taxon>
        <taxon>Hypocreomycetidae</taxon>
        <taxon>Hypocreales</taxon>
        <taxon>Nectriaceae</taxon>
        <taxon>Fusarium</taxon>
        <taxon>Fusarium incarnatum-equiseti species complex</taxon>
    </lineage>
</organism>
<evidence type="ECO:0000313" key="2">
    <source>
        <dbReference type="Proteomes" id="UP001152024"/>
    </source>
</evidence>
<keyword evidence="2" id="KW-1185">Reference proteome</keyword>
<proteinExistence type="predicted"/>
<gene>
    <name evidence="1" type="ORF">NW768_011210</name>
</gene>
<dbReference type="Proteomes" id="UP001152024">
    <property type="component" value="Unassembled WGS sequence"/>
</dbReference>
<comment type="caution">
    <text evidence="1">The sequence shown here is derived from an EMBL/GenBank/DDBJ whole genome shotgun (WGS) entry which is preliminary data.</text>
</comment>
<evidence type="ECO:0000313" key="1">
    <source>
        <dbReference type="EMBL" id="KAJ4115358.1"/>
    </source>
</evidence>
<accession>A0ABQ8QY75</accession>
<reference evidence="1" key="1">
    <citation type="submission" date="2022-09" db="EMBL/GenBank/DDBJ databases">
        <title>Fusarium specimens isolated from Avocado Roots.</title>
        <authorList>
            <person name="Stajich J."/>
            <person name="Roper C."/>
            <person name="Heimlech-Rivalta G."/>
        </authorList>
    </citation>
    <scope>NUCLEOTIDE SEQUENCE</scope>
    <source>
        <strain evidence="1">CF00095</strain>
    </source>
</reference>